<comment type="caution">
    <text evidence="2">The sequence shown here is derived from an EMBL/GenBank/DDBJ whole genome shotgun (WGS) entry which is preliminary data.</text>
</comment>
<sequence>MKRAVRTPTIGALQQPPRKKHHRGSGFKDCCTIGGTRALVALSGQPSAHLHHNVPNGPCTERGAGDLG</sequence>
<evidence type="ECO:0000256" key="1">
    <source>
        <dbReference type="SAM" id="MobiDB-lite"/>
    </source>
</evidence>
<proteinExistence type="predicted"/>
<feature type="region of interest" description="Disordered" evidence="1">
    <location>
        <begin position="1"/>
        <end position="26"/>
    </location>
</feature>
<reference evidence="2 3" key="1">
    <citation type="journal article" date="2022" name="Nat. Ecol. Evol.">
        <title>A masculinizing supergene underlies an exaggerated male reproductive morph in a spider.</title>
        <authorList>
            <person name="Hendrickx F."/>
            <person name="De Corte Z."/>
            <person name="Sonet G."/>
            <person name="Van Belleghem S.M."/>
            <person name="Kostlbacher S."/>
            <person name="Vangestel C."/>
        </authorList>
    </citation>
    <scope>NUCLEOTIDE SEQUENCE [LARGE SCALE GENOMIC DNA]</scope>
    <source>
        <strain evidence="2">W744_W776</strain>
    </source>
</reference>
<feature type="region of interest" description="Disordered" evidence="1">
    <location>
        <begin position="47"/>
        <end position="68"/>
    </location>
</feature>
<evidence type="ECO:0000313" key="2">
    <source>
        <dbReference type="EMBL" id="KAG8181544.1"/>
    </source>
</evidence>
<gene>
    <name evidence="2" type="ORF">JTE90_025190</name>
</gene>
<name>A0AAV6UC07_9ARAC</name>
<evidence type="ECO:0000313" key="3">
    <source>
        <dbReference type="Proteomes" id="UP000827092"/>
    </source>
</evidence>
<protein>
    <submittedName>
        <fullName evidence="2">Uncharacterized protein</fullName>
    </submittedName>
</protein>
<dbReference type="EMBL" id="JAFNEN010000508">
    <property type="protein sequence ID" value="KAG8181544.1"/>
    <property type="molecule type" value="Genomic_DNA"/>
</dbReference>
<organism evidence="2 3">
    <name type="scientific">Oedothorax gibbosus</name>
    <dbReference type="NCBI Taxonomy" id="931172"/>
    <lineage>
        <taxon>Eukaryota</taxon>
        <taxon>Metazoa</taxon>
        <taxon>Ecdysozoa</taxon>
        <taxon>Arthropoda</taxon>
        <taxon>Chelicerata</taxon>
        <taxon>Arachnida</taxon>
        <taxon>Araneae</taxon>
        <taxon>Araneomorphae</taxon>
        <taxon>Entelegynae</taxon>
        <taxon>Araneoidea</taxon>
        <taxon>Linyphiidae</taxon>
        <taxon>Erigoninae</taxon>
        <taxon>Oedothorax</taxon>
    </lineage>
</organism>
<keyword evidence="3" id="KW-1185">Reference proteome</keyword>
<dbReference type="Proteomes" id="UP000827092">
    <property type="component" value="Unassembled WGS sequence"/>
</dbReference>
<dbReference type="AlphaFoldDB" id="A0AAV6UC07"/>
<accession>A0AAV6UC07</accession>